<dbReference type="NCBIfam" id="NF009587">
    <property type="entry name" value="PRK13027.1"/>
    <property type="match status" value="1"/>
</dbReference>
<evidence type="ECO:0000256" key="6">
    <source>
        <dbReference type="ARBA" id="ARBA00022847"/>
    </source>
</evidence>
<dbReference type="Pfam" id="PF00375">
    <property type="entry name" value="SDF"/>
    <property type="match status" value="1"/>
</dbReference>
<feature type="transmembrane region" description="Helical" evidence="10">
    <location>
        <begin position="347"/>
        <end position="373"/>
    </location>
</feature>
<dbReference type="InterPro" id="IPR001991">
    <property type="entry name" value="Na-dicarboxylate_symporter"/>
</dbReference>
<evidence type="ECO:0000313" key="12">
    <source>
        <dbReference type="EMBL" id="SAL42673.1"/>
    </source>
</evidence>
<dbReference type="GO" id="GO:0005886">
    <property type="term" value="C:plasma membrane"/>
    <property type="evidence" value="ECO:0007669"/>
    <property type="project" value="UniProtKB-SubCell"/>
</dbReference>
<feature type="transmembrane region" description="Helical" evidence="10">
    <location>
        <begin position="151"/>
        <end position="169"/>
    </location>
</feature>
<feature type="transmembrane region" description="Helical" evidence="10">
    <location>
        <begin position="227"/>
        <end position="251"/>
    </location>
</feature>
<keyword evidence="3 10" id="KW-0813">Transport</keyword>
<evidence type="ECO:0000256" key="10">
    <source>
        <dbReference type="HAMAP-Rule" id="MF_01300"/>
    </source>
</evidence>
<dbReference type="PROSITE" id="PS00714">
    <property type="entry name" value="NA_DICARBOXYL_SYMP_2"/>
    <property type="match status" value="1"/>
</dbReference>
<dbReference type="InterPro" id="IPR036458">
    <property type="entry name" value="Na:dicarbo_symporter_sf"/>
</dbReference>
<dbReference type="RefSeq" id="WP_087655778.1">
    <property type="nucleotide sequence ID" value="NZ_FCOL02000007.1"/>
</dbReference>
<evidence type="ECO:0000256" key="3">
    <source>
        <dbReference type="ARBA" id="ARBA00022448"/>
    </source>
</evidence>
<keyword evidence="13" id="KW-1185">Reference proteome</keyword>
<keyword evidence="8 10" id="KW-0472">Membrane</keyword>
<dbReference type="NCBIfam" id="NF002461">
    <property type="entry name" value="PRK01663.1"/>
    <property type="match status" value="1"/>
</dbReference>
<accession>A0A158HF62</accession>
<feature type="transmembrane region" description="Helical" evidence="10">
    <location>
        <begin position="78"/>
        <end position="100"/>
    </location>
</feature>
<dbReference type="FunFam" id="1.10.3860.10:FF:000001">
    <property type="entry name" value="C4-dicarboxylate transport protein"/>
    <property type="match status" value="1"/>
</dbReference>
<dbReference type="Proteomes" id="UP000054925">
    <property type="component" value="Unassembled WGS sequence"/>
</dbReference>
<keyword evidence="6 10" id="KW-0769">Symport</keyword>
<protein>
    <recommendedName>
        <fullName evidence="10">C4-dicarboxylate transport protein</fullName>
    </recommendedName>
</protein>
<feature type="transmembrane region" description="Helical" evidence="10">
    <location>
        <begin position="385"/>
        <end position="402"/>
    </location>
</feature>
<dbReference type="GO" id="GO:0015138">
    <property type="term" value="F:fumarate transmembrane transporter activity"/>
    <property type="evidence" value="ECO:0007669"/>
    <property type="project" value="TreeGrafter"/>
</dbReference>
<feature type="transmembrane region" description="Helical" evidence="10">
    <location>
        <begin position="9"/>
        <end position="28"/>
    </location>
</feature>
<evidence type="ECO:0000256" key="9">
    <source>
        <dbReference type="ARBA" id="ARBA00053346"/>
    </source>
</evidence>
<dbReference type="InterPro" id="IPR023954">
    <property type="entry name" value="C4_dicarb_transport"/>
</dbReference>
<evidence type="ECO:0000256" key="5">
    <source>
        <dbReference type="ARBA" id="ARBA00022692"/>
    </source>
</evidence>
<evidence type="ECO:0000256" key="7">
    <source>
        <dbReference type="ARBA" id="ARBA00022989"/>
    </source>
</evidence>
<comment type="function">
    <text evidence="9">Responsible for the transport of dicarboxylates such as succinate, fumarate, and malate from the periplasm across the membrane.</text>
</comment>
<dbReference type="GO" id="GO:0070778">
    <property type="term" value="P:L-aspartate transmembrane transport"/>
    <property type="evidence" value="ECO:0007669"/>
    <property type="project" value="TreeGrafter"/>
</dbReference>
<sequence>MKKKPFYKILYVQVLIAIAVGIALGHFYPAFATDMKPLGDGFIKLIKMVIGPIIFCTVVTGIAGMEDMKKVGRVGGKALLYFEIVSSFALVIGLAATHILKPGAGFNVDPATLDGKAVASYAAKAHGQSTVDFLMHIIPDTLVSAFAQGEILQILLIALLFGAVLAHLGDRGRVVTTFIEGLSGVLFGMVGIITKLAPIGAFGAMAFTIGKYGIGSLVPMLKLIGTFYLTSIIFVVVVLGLIAKTVGFNILRFISYIKEEMLIVLGTSSSEAALPQLMLKLEKVGCSRSVVGLVVPTGYSFNLDGTNIYMTMAVLFIAQATNTDLTWTQQLTLLAVTMLTSKGASGVTGAGFITLAATLAVVPTIPLSGMVLILGIDRFMSECRALTNIVGNGVATVVVSAWEKELDRNKMRNALSGNPVADTEEEPVPLKQH</sequence>
<keyword evidence="4 10" id="KW-1003">Cell membrane</keyword>
<evidence type="ECO:0000313" key="13">
    <source>
        <dbReference type="Proteomes" id="UP000054925"/>
    </source>
</evidence>
<dbReference type="GO" id="GO:0015141">
    <property type="term" value="F:succinate transmembrane transporter activity"/>
    <property type="evidence" value="ECO:0007669"/>
    <property type="project" value="TreeGrafter"/>
</dbReference>
<dbReference type="HAMAP" id="MF_01300">
    <property type="entry name" value="C4_dicarb_transport"/>
    <property type="match status" value="1"/>
</dbReference>
<dbReference type="InterPro" id="IPR018107">
    <property type="entry name" value="Na-dicarboxylate_symporter_CS"/>
</dbReference>
<comment type="subcellular location">
    <subcellularLocation>
        <location evidence="1 10">Cell membrane</location>
        <topology evidence="1 10">Multi-pass membrane protein</topology>
    </subcellularLocation>
</comment>
<comment type="similarity">
    <text evidence="2 10">Belongs to the dicarboxylate/amino acid:cation symporter (DAACS) (TC 2.A.23) family.</text>
</comment>
<dbReference type="GO" id="GO:0015366">
    <property type="term" value="F:malate:proton symporter activity"/>
    <property type="evidence" value="ECO:0007669"/>
    <property type="project" value="TreeGrafter"/>
</dbReference>
<feature type="transmembrane region" description="Helical" evidence="10">
    <location>
        <begin position="181"/>
        <end position="207"/>
    </location>
</feature>
<comment type="caution">
    <text evidence="12">The sequence shown here is derived from an EMBL/GenBank/DDBJ whole genome shotgun (WGS) entry which is preliminary data.</text>
</comment>
<dbReference type="AlphaFoldDB" id="A0A158HF62"/>
<evidence type="ECO:0000256" key="4">
    <source>
        <dbReference type="ARBA" id="ARBA00022475"/>
    </source>
</evidence>
<dbReference type="OrthoDB" id="9766690at2"/>
<dbReference type="PANTHER" id="PTHR42865:SF1">
    <property type="entry name" value="AEROBIC C4-DICARBOXYLATE TRANSPORT PROTEIN"/>
    <property type="match status" value="1"/>
</dbReference>
<feature type="transmembrane region" description="Helical" evidence="10">
    <location>
        <begin position="48"/>
        <end position="66"/>
    </location>
</feature>
<dbReference type="Gene3D" id="1.10.3860.10">
    <property type="entry name" value="Sodium:dicarboxylate symporter"/>
    <property type="match status" value="1"/>
</dbReference>
<comment type="function">
    <text evidence="10">Responsible for the transport of dicarboxylates such as succinate, fumarate, and malate across the membrane.</text>
</comment>
<dbReference type="PANTHER" id="PTHR42865">
    <property type="entry name" value="PROTON/GLUTAMATE-ASPARTATE SYMPORTER"/>
    <property type="match status" value="1"/>
</dbReference>
<gene>
    <name evidence="10" type="primary">dctA</name>
    <name evidence="12" type="ORF">AWB67_01683</name>
</gene>
<dbReference type="PROSITE" id="PS00713">
    <property type="entry name" value="NA_DICARBOXYL_SYMP_1"/>
    <property type="match status" value="1"/>
</dbReference>
<evidence type="ECO:0000256" key="2">
    <source>
        <dbReference type="ARBA" id="ARBA00006148"/>
    </source>
</evidence>
<evidence type="ECO:0000256" key="8">
    <source>
        <dbReference type="ARBA" id="ARBA00023136"/>
    </source>
</evidence>
<organism evidence="12 13">
    <name type="scientific">Caballeronia terrestris</name>
    <dbReference type="NCBI Taxonomy" id="1226301"/>
    <lineage>
        <taxon>Bacteria</taxon>
        <taxon>Pseudomonadati</taxon>
        <taxon>Pseudomonadota</taxon>
        <taxon>Betaproteobacteria</taxon>
        <taxon>Burkholderiales</taxon>
        <taxon>Burkholderiaceae</taxon>
        <taxon>Caballeronia</taxon>
    </lineage>
</organism>
<proteinExistence type="inferred from homology"/>
<feature type="region of interest" description="Disordered" evidence="11">
    <location>
        <begin position="413"/>
        <end position="433"/>
    </location>
</feature>
<reference evidence="12" key="1">
    <citation type="submission" date="2016-01" db="EMBL/GenBank/DDBJ databases">
        <authorList>
            <person name="Peeters C."/>
        </authorList>
    </citation>
    <scope>NUCLEOTIDE SEQUENCE [LARGE SCALE GENOMIC DNA]</scope>
    <source>
        <strain evidence="12">LMG 22937</strain>
    </source>
</reference>
<name>A0A158HF62_9BURK</name>
<evidence type="ECO:0000256" key="1">
    <source>
        <dbReference type="ARBA" id="ARBA00004651"/>
    </source>
</evidence>
<evidence type="ECO:0000256" key="11">
    <source>
        <dbReference type="SAM" id="MobiDB-lite"/>
    </source>
</evidence>
<dbReference type="SUPFAM" id="SSF118215">
    <property type="entry name" value="Proton glutamate symport protein"/>
    <property type="match status" value="1"/>
</dbReference>
<keyword evidence="7 10" id="KW-1133">Transmembrane helix</keyword>
<keyword evidence="5 10" id="KW-0812">Transmembrane</keyword>
<dbReference type="PRINTS" id="PR00173">
    <property type="entry name" value="EDTRNSPORT"/>
</dbReference>
<dbReference type="EMBL" id="FCOL02000007">
    <property type="protein sequence ID" value="SAL42673.1"/>
    <property type="molecule type" value="Genomic_DNA"/>
</dbReference>